<sequence length="85" mass="10323">PLKEATKRLKGRGNSSHFSVIYKVYPTFKYLLSHFEQLINVTIAYLKLLKYYKLLKKTPIYYASIVLHPYYKYYFVNAWTREYKV</sequence>
<keyword evidence="2" id="KW-1185">Reference proteome</keyword>
<protein>
    <submittedName>
        <fullName evidence="1">Uncharacterized protein</fullName>
    </submittedName>
</protein>
<accession>A0A6A5V0G5</accession>
<gene>
    <name evidence="1" type="ORF">BU23DRAFT_472560</name>
</gene>
<dbReference type="EMBL" id="ML976697">
    <property type="protein sequence ID" value="KAF1970913.1"/>
    <property type="molecule type" value="Genomic_DNA"/>
</dbReference>
<feature type="non-terminal residue" evidence="1">
    <location>
        <position position="1"/>
    </location>
</feature>
<proteinExistence type="predicted"/>
<evidence type="ECO:0000313" key="1">
    <source>
        <dbReference type="EMBL" id="KAF1970913.1"/>
    </source>
</evidence>
<dbReference type="AlphaFoldDB" id="A0A6A5V0G5"/>
<dbReference type="Proteomes" id="UP000800036">
    <property type="component" value="Unassembled WGS sequence"/>
</dbReference>
<organism evidence="1 2">
    <name type="scientific">Bimuria novae-zelandiae CBS 107.79</name>
    <dbReference type="NCBI Taxonomy" id="1447943"/>
    <lineage>
        <taxon>Eukaryota</taxon>
        <taxon>Fungi</taxon>
        <taxon>Dikarya</taxon>
        <taxon>Ascomycota</taxon>
        <taxon>Pezizomycotina</taxon>
        <taxon>Dothideomycetes</taxon>
        <taxon>Pleosporomycetidae</taxon>
        <taxon>Pleosporales</taxon>
        <taxon>Massarineae</taxon>
        <taxon>Didymosphaeriaceae</taxon>
        <taxon>Bimuria</taxon>
    </lineage>
</organism>
<evidence type="ECO:0000313" key="2">
    <source>
        <dbReference type="Proteomes" id="UP000800036"/>
    </source>
</evidence>
<reference evidence="1" key="1">
    <citation type="journal article" date="2020" name="Stud. Mycol.">
        <title>101 Dothideomycetes genomes: a test case for predicting lifestyles and emergence of pathogens.</title>
        <authorList>
            <person name="Haridas S."/>
            <person name="Albert R."/>
            <person name="Binder M."/>
            <person name="Bloem J."/>
            <person name="Labutti K."/>
            <person name="Salamov A."/>
            <person name="Andreopoulos B."/>
            <person name="Baker S."/>
            <person name="Barry K."/>
            <person name="Bills G."/>
            <person name="Bluhm B."/>
            <person name="Cannon C."/>
            <person name="Castanera R."/>
            <person name="Culley D."/>
            <person name="Daum C."/>
            <person name="Ezra D."/>
            <person name="Gonzalez J."/>
            <person name="Henrissat B."/>
            <person name="Kuo A."/>
            <person name="Liang C."/>
            <person name="Lipzen A."/>
            <person name="Lutzoni F."/>
            <person name="Magnuson J."/>
            <person name="Mondo S."/>
            <person name="Nolan M."/>
            <person name="Ohm R."/>
            <person name="Pangilinan J."/>
            <person name="Park H.-J."/>
            <person name="Ramirez L."/>
            <person name="Alfaro M."/>
            <person name="Sun H."/>
            <person name="Tritt A."/>
            <person name="Yoshinaga Y."/>
            <person name="Zwiers L.-H."/>
            <person name="Turgeon B."/>
            <person name="Goodwin S."/>
            <person name="Spatafora J."/>
            <person name="Crous P."/>
            <person name="Grigoriev I."/>
        </authorList>
    </citation>
    <scope>NUCLEOTIDE SEQUENCE</scope>
    <source>
        <strain evidence="1">CBS 107.79</strain>
    </source>
</reference>
<dbReference type="OrthoDB" id="3780340at2759"/>
<name>A0A6A5V0G5_9PLEO</name>